<organism evidence="2 3">
    <name type="scientific">Pseudomonas yamanorum</name>
    <dbReference type="NCBI Taxonomy" id="515393"/>
    <lineage>
        <taxon>Bacteria</taxon>
        <taxon>Pseudomonadati</taxon>
        <taxon>Pseudomonadota</taxon>
        <taxon>Gammaproteobacteria</taxon>
        <taxon>Pseudomonadales</taxon>
        <taxon>Pseudomonadaceae</taxon>
        <taxon>Pseudomonas</taxon>
    </lineage>
</organism>
<evidence type="ECO:0000313" key="1">
    <source>
        <dbReference type="EMBL" id="MDR0190585.1"/>
    </source>
</evidence>
<dbReference type="AlphaFoldDB" id="A0A143GNK0"/>
<dbReference type="OrthoDB" id="7022728at2"/>
<dbReference type="Proteomes" id="UP000546584">
    <property type="component" value="Unassembled WGS sequence"/>
</dbReference>
<accession>A0A1H2FY61</accession>
<accession>A0A143GNK0</accession>
<protein>
    <submittedName>
        <fullName evidence="2">Uncharacterized protein</fullName>
    </submittedName>
</protein>
<proteinExistence type="predicted"/>
<comment type="caution">
    <text evidence="2">The sequence shown here is derived from an EMBL/GenBank/DDBJ whole genome shotgun (WGS) entry which is preliminary data.</text>
</comment>
<dbReference type="Proteomes" id="UP001224477">
    <property type="component" value="Unassembled WGS sequence"/>
</dbReference>
<evidence type="ECO:0000313" key="4">
    <source>
        <dbReference type="Proteomes" id="UP001224477"/>
    </source>
</evidence>
<gene>
    <name evidence="2" type="ORF">HX826_17835</name>
    <name evidence="1" type="ORF">RCO22_16715</name>
</gene>
<dbReference type="GeneID" id="93512953"/>
<evidence type="ECO:0000313" key="3">
    <source>
        <dbReference type="Proteomes" id="UP000546584"/>
    </source>
</evidence>
<evidence type="ECO:0000313" key="2">
    <source>
        <dbReference type="EMBL" id="NWD43739.1"/>
    </source>
</evidence>
<reference evidence="2 3" key="1">
    <citation type="submission" date="2020-04" db="EMBL/GenBank/DDBJ databases">
        <title>Molecular characterization of pseudomonads from Agaricus bisporus reveal novel blotch 2 pathogens in Western Europe.</title>
        <authorList>
            <person name="Taparia T."/>
            <person name="Krijger M."/>
            <person name="Haynes E."/>
            <person name="Elpinstone J.G."/>
            <person name="Noble R."/>
            <person name="Van Der Wolf J."/>
        </authorList>
    </citation>
    <scope>NUCLEOTIDE SEQUENCE [LARGE SCALE GENOMIC DNA]</scope>
    <source>
        <strain evidence="2 3">IPO3753</strain>
    </source>
</reference>
<dbReference type="RefSeq" id="WP_063033138.1">
    <property type="nucleotide sequence ID" value="NZ_CP012400.2"/>
</dbReference>
<dbReference type="EMBL" id="JACAQR010000023">
    <property type="protein sequence ID" value="NWD43739.1"/>
    <property type="molecule type" value="Genomic_DNA"/>
</dbReference>
<reference evidence="1 4" key="2">
    <citation type="journal article" date="2023" name="Microbiol. Resour. Announc.">
        <title>Whole-genome sequence of Pseudomonas yamanorum OLsAu1 isolated from the edible ectomycorrhizal mushroom Lactarius sp. section Deliciosi.</title>
        <authorList>
            <person name="Ramirez-Mendoza R."/>
            <person name="Angeles-Argaiz R.E."/>
            <person name="Hernandez-Oaxaca D."/>
            <person name="Aguirre-Beltran L."/>
            <person name="Almaraz-Suarez J."/>
            <person name="Perez-Moreno J."/>
        </authorList>
    </citation>
    <scope>NUCLEOTIDE SEQUENCE [LARGE SCALE GENOMIC DNA]</scope>
    <source>
        <strain evidence="1 4">OLsAu1</strain>
    </source>
</reference>
<name>A0A143GNK0_9PSED</name>
<sequence>MNFYGNLRSQLLRQLNTDTNRVAAIANEPEIDNVDMAYFGDLIKQERLSSFAFHEQVRVQHSLFKTVLDGVQ</sequence>
<dbReference type="KEGG" id="pym:AK972_5047"/>
<keyword evidence="4" id="KW-1185">Reference proteome</keyword>
<dbReference type="EMBL" id="JAVGXC010000016">
    <property type="protein sequence ID" value="MDR0190585.1"/>
    <property type="molecule type" value="Genomic_DNA"/>
</dbReference>